<dbReference type="InterPro" id="IPR050862">
    <property type="entry name" value="RdRp_reductase_class-2"/>
</dbReference>
<feature type="domain" description="Ribonucleotide reductase large subunit N-terminal" evidence="12">
    <location>
        <begin position="22"/>
        <end position="87"/>
    </location>
</feature>
<evidence type="ECO:0000256" key="1">
    <source>
        <dbReference type="ARBA" id="ARBA00001922"/>
    </source>
</evidence>
<dbReference type="GO" id="GO:0009263">
    <property type="term" value="P:deoxyribonucleotide biosynthetic process"/>
    <property type="evidence" value="ECO:0007669"/>
    <property type="project" value="UniProtKB-KW"/>
</dbReference>
<comment type="similarity">
    <text evidence="2 11">Belongs to the ribonucleoside diphosphate reductase class-2 family.</text>
</comment>
<dbReference type="EMBL" id="RXFT01000001">
    <property type="protein sequence ID" value="RUR66344.1"/>
    <property type="molecule type" value="Genomic_DNA"/>
</dbReference>
<keyword evidence="8" id="KW-1015">Disulfide bond</keyword>
<evidence type="ECO:0000256" key="2">
    <source>
        <dbReference type="ARBA" id="ARBA00007405"/>
    </source>
</evidence>
<keyword evidence="7" id="KW-0215">Deoxyribonucleotide synthesis</keyword>
<comment type="caution">
    <text evidence="14">The sequence shown here is derived from an EMBL/GenBank/DDBJ whole genome shotgun (WGS) entry which is preliminary data.</text>
</comment>
<keyword evidence="3 11" id="KW-0846">Cobalamin</keyword>
<dbReference type="GO" id="GO:0004748">
    <property type="term" value="F:ribonucleoside-diphosphate reductase activity, thioredoxin disulfide as acceptor"/>
    <property type="evidence" value="ECO:0007669"/>
    <property type="project" value="UniProtKB-EC"/>
</dbReference>
<dbReference type="EC" id="1.17.4.1" evidence="11"/>
<evidence type="ECO:0000313" key="15">
    <source>
        <dbReference type="Proteomes" id="UP000281118"/>
    </source>
</evidence>
<dbReference type="Gene3D" id="3.20.70.20">
    <property type="match status" value="1"/>
</dbReference>
<evidence type="ECO:0000259" key="13">
    <source>
        <dbReference type="Pfam" id="PF02867"/>
    </source>
</evidence>
<evidence type="ECO:0000256" key="9">
    <source>
        <dbReference type="ARBA" id="ARBA00023285"/>
    </source>
</evidence>
<evidence type="ECO:0000256" key="5">
    <source>
        <dbReference type="ARBA" id="ARBA00022741"/>
    </source>
</evidence>
<comment type="catalytic activity">
    <reaction evidence="10 11">
        <text>a 2'-deoxyribonucleoside 5'-diphosphate + [thioredoxin]-disulfide + H2O = a ribonucleoside 5'-diphosphate + [thioredoxin]-dithiol</text>
        <dbReference type="Rhea" id="RHEA:23252"/>
        <dbReference type="Rhea" id="RHEA-COMP:10698"/>
        <dbReference type="Rhea" id="RHEA-COMP:10700"/>
        <dbReference type="ChEBI" id="CHEBI:15377"/>
        <dbReference type="ChEBI" id="CHEBI:29950"/>
        <dbReference type="ChEBI" id="CHEBI:50058"/>
        <dbReference type="ChEBI" id="CHEBI:57930"/>
        <dbReference type="ChEBI" id="CHEBI:73316"/>
        <dbReference type="EC" id="1.17.4.1"/>
    </reaction>
</comment>
<dbReference type="GO" id="GO:0031419">
    <property type="term" value="F:cobalamin binding"/>
    <property type="evidence" value="ECO:0007669"/>
    <property type="project" value="UniProtKB-KW"/>
</dbReference>
<dbReference type="GO" id="GO:0005524">
    <property type="term" value="F:ATP binding"/>
    <property type="evidence" value="ECO:0007669"/>
    <property type="project" value="InterPro"/>
</dbReference>
<comment type="cofactor">
    <cofactor evidence="1 11">
        <name>adenosylcob(III)alamin</name>
        <dbReference type="ChEBI" id="CHEBI:18408"/>
    </cofactor>
</comment>
<keyword evidence="4 11" id="KW-0237">DNA synthesis</keyword>
<dbReference type="PANTHER" id="PTHR43371:SF1">
    <property type="entry name" value="RIBONUCLEOSIDE-DIPHOSPHATE REDUCTASE"/>
    <property type="match status" value="1"/>
</dbReference>
<evidence type="ECO:0000259" key="12">
    <source>
        <dbReference type="Pfam" id="PF00317"/>
    </source>
</evidence>
<evidence type="ECO:0000256" key="7">
    <source>
        <dbReference type="ARBA" id="ARBA00023116"/>
    </source>
</evidence>
<evidence type="ECO:0000256" key="8">
    <source>
        <dbReference type="ARBA" id="ARBA00023157"/>
    </source>
</evidence>
<dbReference type="Pfam" id="PF02867">
    <property type="entry name" value="Ribonuc_red_lgC"/>
    <property type="match status" value="1"/>
</dbReference>
<evidence type="ECO:0000256" key="4">
    <source>
        <dbReference type="ARBA" id="ARBA00022634"/>
    </source>
</evidence>
<feature type="domain" description="Ribonucleotide reductase large subunit C-terminal" evidence="13">
    <location>
        <begin position="93"/>
        <end position="585"/>
    </location>
</feature>
<dbReference type="PANTHER" id="PTHR43371">
    <property type="entry name" value="VITAMIN B12-DEPENDENT RIBONUCLEOTIDE REDUCTASE"/>
    <property type="match status" value="1"/>
</dbReference>
<evidence type="ECO:0000256" key="3">
    <source>
        <dbReference type="ARBA" id="ARBA00022628"/>
    </source>
</evidence>
<accession>A0A433MF15</accession>
<comment type="function">
    <text evidence="11">Catalyzes the reduction of ribonucleotides to deoxyribonucleotides. May function to provide a pool of deoxyribonucleotide precursors for DNA repair during oxygen limitation and/or for immediate growth after restoration of oxygen.</text>
</comment>
<sequence>MAMTSFTVDSPRLPELPVQPICRDVLMEKYAQDGEHGIDDIHRRVARALAQAEKAGEREAWEARFLQALRDGFVPAGRIQSAAGTALTATLINCFVQPVGDSITGDDEGYPGIYVALAEAAETMRMGGGVGYDFSRIRPHGAWVAGTRSSASGPVPFMRVFDCSCRTLESAGARRGAQMGVLRCDHPDIEAFVGAKDDGELSNFNLSVGLTDAFMLAVLDDREVELVHRAEPGPRIRSEQQHRRDDGLWVYARRPARALWDRIMRSAYAHGEPGALFLDRINADNNLSGCETLDATNPCGEQPLPPYGSCCLGSIDLTRLVKDPFEPAARFDEEAFSRLAGLAVRMLDNVLDITAWPLGRQGREAMLKRRIGLGFTGLGDALVMLNLRYDAPPGRAAALRIARLLRDAAYAASCALARERGAFPLFDAGQYLGRGSFASRLPEPMKTRIRAWGMRNSHLLSIAPTGTISLAFSDNVSNGIEPAFAWTFARRKRLPDGGAREYEVEDHALRLYRLYRGPRAALGPAFVTALEMSPAAHVEMVAAVAPYVDAAISKTVNVPEDCPYEDFKDLYMQAWRLGLKGLATYRPNPLRGSVLEAPVRPACSGCTAPVASA</sequence>
<keyword evidence="9 11" id="KW-0170">Cobalt</keyword>
<dbReference type="SUPFAM" id="SSF51998">
    <property type="entry name" value="PFL-like glycyl radical enzymes"/>
    <property type="match status" value="1"/>
</dbReference>
<dbReference type="Pfam" id="PF00317">
    <property type="entry name" value="Ribonuc_red_lgN"/>
    <property type="match status" value="1"/>
</dbReference>
<reference evidence="14 15" key="1">
    <citation type="submission" date="2018-12" db="EMBL/GenBank/DDBJ databases">
        <title>The genome sequences of Variovorax guangxiensis DSM 27352.</title>
        <authorList>
            <person name="Gao J."/>
            <person name="Sun J."/>
        </authorList>
    </citation>
    <scope>NUCLEOTIDE SEQUENCE [LARGE SCALE GENOMIC DNA]</scope>
    <source>
        <strain evidence="14 15">DSM 27352</strain>
    </source>
</reference>
<evidence type="ECO:0000313" key="14">
    <source>
        <dbReference type="EMBL" id="RUR66344.1"/>
    </source>
</evidence>
<gene>
    <name evidence="14" type="ORF">EJP67_04645</name>
</gene>
<dbReference type="PRINTS" id="PR01183">
    <property type="entry name" value="RIBORDTASEM1"/>
</dbReference>
<keyword evidence="5 11" id="KW-0547">Nucleotide-binding</keyword>
<name>A0A433MF15_9BURK</name>
<proteinExistence type="inferred from homology"/>
<keyword evidence="6 11" id="KW-0560">Oxidoreductase</keyword>
<evidence type="ECO:0000256" key="11">
    <source>
        <dbReference type="RuleBase" id="RU364064"/>
    </source>
</evidence>
<dbReference type="InterPro" id="IPR013344">
    <property type="entry name" value="RNR_NrdJ/NrdZ"/>
</dbReference>
<dbReference type="AlphaFoldDB" id="A0A433MF15"/>
<dbReference type="OrthoDB" id="9762933at2"/>
<organism evidence="14 15">
    <name type="scientific">Variovorax guangxiensis</name>
    <dbReference type="NCBI Taxonomy" id="1775474"/>
    <lineage>
        <taxon>Bacteria</taxon>
        <taxon>Pseudomonadati</taxon>
        <taxon>Pseudomonadota</taxon>
        <taxon>Betaproteobacteria</taxon>
        <taxon>Burkholderiales</taxon>
        <taxon>Comamonadaceae</taxon>
        <taxon>Variovorax</taxon>
    </lineage>
</organism>
<dbReference type="InterPro" id="IPR013509">
    <property type="entry name" value="RNR_lsu_N"/>
</dbReference>
<dbReference type="NCBIfam" id="TIGR02504">
    <property type="entry name" value="NrdJ_Z"/>
    <property type="match status" value="1"/>
</dbReference>
<evidence type="ECO:0000256" key="10">
    <source>
        <dbReference type="ARBA" id="ARBA00047754"/>
    </source>
</evidence>
<protein>
    <recommendedName>
        <fullName evidence="11">Vitamin B12-dependent ribonucleotide reductase</fullName>
        <ecNumber evidence="11">1.17.4.1</ecNumber>
    </recommendedName>
</protein>
<dbReference type="Proteomes" id="UP000281118">
    <property type="component" value="Unassembled WGS sequence"/>
</dbReference>
<dbReference type="InterPro" id="IPR000788">
    <property type="entry name" value="RNR_lg_C"/>
</dbReference>
<dbReference type="GO" id="GO:0071897">
    <property type="term" value="P:DNA biosynthetic process"/>
    <property type="evidence" value="ECO:0007669"/>
    <property type="project" value="UniProtKB-KW"/>
</dbReference>
<evidence type="ECO:0000256" key="6">
    <source>
        <dbReference type="ARBA" id="ARBA00023002"/>
    </source>
</evidence>
<dbReference type="CDD" id="cd02888">
    <property type="entry name" value="RNR_II_dimer"/>
    <property type="match status" value="1"/>
</dbReference>